<organism evidence="2 3">
    <name type="scientific">Syncephalis pseudoplumigaleata</name>
    <dbReference type="NCBI Taxonomy" id="1712513"/>
    <lineage>
        <taxon>Eukaryota</taxon>
        <taxon>Fungi</taxon>
        <taxon>Fungi incertae sedis</taxon>
        <taxon>Zoopagomycota</taxon>
        <taxon>Zoopagomycotina</taxon>
        <taxon>Zoopagomycetes</taxon>
        <taxon>Zoopagales</taxon>
        <taxon>Piptocephalidaceae</taxon>
        <taxon>Syncephalis</taxon>
    </lineage>
</organism>
<evidence type="ECO:0000313" key="3">
    <source>
        <dbReference type="Proteomes" id="UP000278143"/>
    </source>
</evidence>
<accession>A0A4P9Z3B4</accession>
<reference evidence="3" key="1">
    <citation type="journal article" date="2018" name="Nat. Microbiol.">
        <title>Leveraging single-cell genomics to expand the fungal tree of life.</title>
        <authorList>
            <person name="Ahrendt S.R."/>
            <person name="Quandt C.A."/>
            <person name="Ciobanu D."/>
            <person name="Clum A."/>
            <person name="Salamov A."/>
            <person name="Andreopoulos B."/>
            <person name="Cheng J.F."/>
            <person name="Woyke T."/>
            <person name="Pelin A."/>
            <person name="Henrissat B."/>
            <person name="Reynolds N.K."/>
            <person name="Benny G.L."/>
            <person name="Smith M.E."/>
            <person name="James T.Y."/>
            <person name="Grigoriev I.V."/>
        </authorList>
    </citation>
    <scope>NUCLEOTIDE SEQUENCE [LARGE SCALE GENOMIC DNA]</scope>
    <source>
        <strain evidence="3">Benny S71-1</strain>
    </source>
</reference>
<dbReference type="SUPFAM" id="SSF48403">
    <property type="entry name" value="Ankyrin repeat"/>
    <property type="match status" value="1"/>
</dbReference>
<sequence>MTLCQAAADNNLTLLRQLLGTATTHGANAPDPSWTCQRTPSALFANAGDTYGTTGNGTATAAVAATTADTYTAYPLHIAVLAGHIEAVKILLEAGADVNQLDGLGR</sequence>
<dbReference type="SMART" id="SM00248">
    <property type="entry name" value="ANK"/>
    <property type="match status" value="1"/>
</dbReference>
<evidence type="ECO:0000313" key="2">
    <source>
        <dbReference type="EMBL" id="RKP26482.1"/>
    </source>
</evidence>
<keyword evidence="3" id="KW-1185">Reference proteome</keyword>
<dbReference type="InterPro" id="IPR036770">
    <property type="entry name" value="Ankyrin_rpt-contain_sf"/>
</dbReference>
<name>A0A4P9Z3B4_9FUNG</name>
<dbReference type="EMBL" id="KZ989413">
    <property type="protein sequence ID" value="RKP26482.1"/>
    <property type="molecule type" value="Genomic_DNA"/>
</dbReference>
<evidence type="ECO:0000256" key="1">
    <source>
        <dbReference type="PROSITE-ProRule" id="PRU00023"/>
    </source>
</evidence>
<dbReference type="AlphaFoldDB" id="A0A4P9Z3B4"/>
<keyword evidence="1" id="KW-0040">ANK repeat</keyword>
<dbReference type="InterPro" id="IPR002110">
    <property type="entry name" value="Ankyrin_rpt"/>
</dbReference>
<protein>
    <submittedName>
        <fullName evidence="2">Uncharacterized protein</fullName>
    </submittedName>
</protein>
<dbReference type="Gene3D" id="1.25.40.20">
    <property type="entry name" value="Ankyrin repeat-containing domain"/>
    <property type="match status" value="1"/>
</dbReference>
<dbReference type="Proteomes" id="UP000278143">
    <property type="component" value="Unassembled WGS sequence"/>
</dbReference>
<feature type="repeat" description="ANK" evidence="1">
    <location>
        <begin position="71"/>
        <end position="103"/>
    </location>
</feature>
<dbReference type="Pfam" id="PF12796">
    <property type="entry name" value="Ank_2"/>
    <property type="match status" value="1"/>
</dbReference>
<dbReference type="PROSITE" id="PS50088">
    <property type="entry name" value="ANK_REPEAT"/>
    <property type="match status" value="1"/>
</dbReference>
<gene>
    <name evidence="2" type="ORF">SYNPS1DRAFT_21766</name>
</gene>
<dbReference type="PROSITE" id="PS50297">
    <property type="entry name" value="ANK_REP_REGION"/>
    <property type="match status" value="1"/>
</dbReference>
<dbReference type="OrthoDB" id="539213at2759"/>
<proteinExistence type="predicted"/>